<dbReference type="SMART" id="SM00692">
    <property type="entry name" value="DM3"/>
    <property type="match status" value="1"/>
</dbReference>
<evidence type="ECO:0000259" key="7">
    <source>
        <dbReference type="PROSITE" id="PS50950"/>
    </source>
</evidence>
<protein>
    <submittedName>
        <fullName evidence="8">THAP domain-containing protein 10-like isoform X1</fullName>
    </submittedName>
</protein>
<dbReference type="InterPro" id="IPR006612">
    <property type="entry name" value="THAP_Znf"/>
</dbReference>
<dbReference type="Proteomes" id="UP000693946">
    <property type="component" value="Linkage Group LG9"/>
</dbReference>
<evidence type="ECO:0000256" key="3">
    <source>
        <dbReference type="ARBA" id="ARBA00022833"/>
    </source>
</evidence>
<evidence type="ECO:0000256" key="5">
    <source>
        <dbReference type="PROSITE-ProRule" id="PRU00309"/>
    </source>
</evidence>
<keyword evidence="4 5" id="KW-0238">DNA-binding</keyword>
<dbReference type="PROSITE" id="PS50950">
    <property type="entry name" value="ZF_THAP"/>
    <property type="match status" value="1"/>
</dbReference>
<name>A0AAV6PQ97_SOLSE</name>
<reference evidence="8 9" key="1">
    <citation type="journal article" date="2021" name="Sci. Rep.">
        <title>Chromosome anchoring in Senegalese sole (Solea senegalensis) reveals sex-associated markers and genome rearrangements in flatfish.</title>
        <authorList>
            <person name="Guerrero-Cozar I."/>
            <person name="Gomez-Garrido J."/>
            <person name="Berbel C."/>
            <person name="Martinez-Blanch J.F."/>
            <person name="Alioto T."/>
            <person name="Claros M.G."/>
            <person name="Gagnaire P.A."/>
            <person name="Manchado M."/>
        </authorList>
    </citation>
    <scope>NUCLEOTIDE SEQUENCE [LARGE SCALE GENOMIC DNA]</scope>
    <source>
        <strain evidence="8">Sse05_10M</strain>
    </source>
</reference>
<evidence type="ECO:0000313" key="9">
    <source>
        <dbReference type="Proteomes" id="UP000693946"/>
    </source>
</evidence>
<dbReference type="SMART" id="SM00980">
    <property type="entry name" value="THAP"/>
    <property type="match status" value="1"/>
</dbReference>
<proteinExistence type="predicted"/>
<accession>A0AAV6PQ97</accession>
<sequence length="215" mass="23468">MSSKKRLVCSVLGCSKQCQTIHKLPINEKTKAQWIFFIFDGNAPATFPKHLHVCGNHFTGDCYTNFAQFKAGHSTTLRLKEGAVPTIRAGLPAAEGVAVPCVAVQNTNNFPAVNTGNVTTVNTSSLPRVRHAATQTVPPSKRSVGIQLSMRKLKTNVRNAGTQATVVSKSRGVDTHTFSLDRLFLQPTLVKRPAKRPRLSISDKEEEEKDSPECS</sequence>
<dbReference type="Pfam" id="PF05485">
    <property type="entry name" value="THAP"/>
    <property type="match status" value="1"/>
</dbReference>
<dbReference type="GO" id="GO:0008270">
    <property type="term" value="F:zinc ion binding"/>
    <property type="evidence" value="ECO:0007669"/>
    <property type="project" value="UniProtKB-KW"/>
</dbReference>
<dbReference type="GO" id="GO:0003677">
    <property type="term" value="F:DNA binding"/>
    <property type="evidence" value="ECO:0007669"/>
    <property type="project" value="UniProtKB-UniRule"/>
</dbReference>
<feature type="compositionally biased region" description="Acidic residues" evidence="6">
    <location>
        <begin position="204"/>
        <end position="215"/>
    </location>
</feature>
<evidence type="ECO:0000256" key="4">
    <source>
        <dbReference type="ARBA" id="ARBA00023125"/>
    </source>
</evidence>
<keyword evidence="3" id="KW-0862">Zinc</keyword>
<organism evidence="8 9">
    <name type="scientific">Solea senegalensis</name>
    <name type="common">Senegalese sole</name>
    <dbReference type="NCBI Taxonomy" id="28829"/>
    <lineage>
        <taxon>Eukaryota</taxon>
        <taxon>Metazoa</taxon>
        <taxon>Chordata</taxon>
        <taxon>Craniata</taxon>
        <taxon>Vertebrata</taxon>
        <taxon>Euteleostomi</taxon>
        <taxon>Actinopterygii</taxon>
        <taxon>Neopterygii</taxon>
        <taxon>Teleostei</taxon>
        <taxon>Neoteleostei</taxon>
        <taxon>Acanthomorphata</taxon>
        <taxon>Carangaria</taxon>
        <taxon>Pleuronectiformes</taxon>
        <taxon>Pleuronectoidei</taxon>
        <taxon>Soleidae</taxon>
        <taxon>Solea</taxon>
    </lineage>
</organism>
<keyword evidence="2 5" id="KW-0863">Zinc-finger</keyword>
<evidence type="ECO:0000256" key="1">
    <source>
        <dbReference type="ARBA" id="ARBA00022723"/>
    </source>
</evidence>
<feature type="domain" description="THAP-type" evidence="7">
    <location>
        <begin position="1"/>
        <end position="88"/>
    </location>
</feature>
<dbReference type="AlphaFoldDB" id="A0AAV6PQ97"/>
<evidence type="ECO:0000256" key="2">
    <source>
        <dbReference type="ARBA" id="ARBA00022771"/>
    </source>
</evidence>
<evidence type="ECO:0000256" key="6">
    <source>
        <dbReference type="SAM" id="MobiDB-lite"/>
    </source>
</evidence>
<comment type="caution">
    <text evidence="8">The sequence shown here is derived from an EMBL/GenBank/DDBJ whole genome shotgun (WGS) entry which is preliminary data.</text>
</comment>
<gene>
    <name evidence="8" type="ORF">JOB18_018545</name>
</gene>
<evidence type="ECO:0000313" key="8">
    <source>
        <dbReference type="EMBL" id="KAG7474847.1"/>
    </source>
</evidence>
<dbReference type="EMBL" id="JAGKHQ010000021">
    <property type="protein sequence ID" value="KAG7474847.1"/>
    <property type="molecule type" value="Genomic_DNA"/>
</dbReference>
<keyword evidence="9" id="KW-1185">Reference proteome</keyword>
<keyword evidence="1" id="KW-0479">Metal-binding</keyword>
<feature type="region of interest" description="Disordered" evidence="6">
    <location>
        <begin position="192"/>
        <end position="215"/>
    </location>
</feature>